<name>A0AAV4DM37_9GAST</name>
<dbReference type="AlphaFoldDB" id="A0AAV4DM37"/>
<accession>A0AAV4DM37</accession>
<gene>
    <name evidence="2" type="ORF">PoB_007167700</name>
</gene>
<protein>
    <recommendedName>
        <fullName evidence="4">Secreted protein</fullName>
    </recommendedName>
</protein>
<dbReference type="EMBL" id="BLXT01008015">
    <property type="protein sequence ID" value="GFO45172.1"/>
    <property type="molecule type" value="Genomic_DNA"/>
</dbReference>
<evidence type="ECO:0000313" key="2">
    <source>
        <dbReference type="EMBL" id="GFO45172.1"/>
    </source>
</evidence>
<feature type="transmembrane region" description="Helical" evidence="1">
    <location>
        <begin position="6"/>
        <end position="25"/>
    </location>
</feature>
<evidence type="ECO:0008006" key="4">
    <source>
        <dbReference type="Google" id="ProtNLM"/>
    </source>
</evidence>
<keyword evidence="3" id="KW-1185">Reference proteome</keyword>
<evidence type="ECO:0000256" key="1">
    <source>
        <dbReference type="SAM" id="Phobius"/>
    </source>
</evidence>
<keyword evidence="1" id="KW-0472">Membrane</keyword>
<comment type="caution">
    <text evidence="2">The sequence shown here is derived from an EMBL/GenBank/DDBJ whole genome shotgun (WGS) entry which is preliminary data.</text>
</comment>
<evidence type="ECO:0000313" key="3">
    <source>
        <dbReference type="Proteomes" id="UP000735302"/>
    </source>
</evidence>
<keyword evidence="1" id="KW-0812">Transmembrane</keyword>
<proteinExistence type="predicted"/>
<reference evidence="2 3" key="1">
    <citation type="journal article" date="2021" name="Elife">
        <title>Chloroplast acquisition without the gene transfer in kleptoplastic sea slugs, Plakobranchus ocellatus.</title>
        <authorList>
            <person name="Maeda T."/>
            <person name="Takahashi S."/>
            <person name="Yoshida T."/>
            <person name="Shimamura S."/>
            <person name="Takaki Y."/>
            <person name="Nagai Y."/>
            <person name="Toyoda A."/>
            <person name="Suzuki Y."/>
            <person name="Arimoto A."/>
            <person name="Ishii H."/>
            <person name="Satoh N."/>
            <person name="Nishiyama T."/>
            <person name="Hasebe M."/>
            <person name="Maruyama T."/>
            <person name="Minagawa J."/>
            <person name="Obokata J."/>
            <person name="Shigenobu S."/>
        </authorList>
    </citation>
    <scope>NUCLEOTIDE SEQUENCE [LARGE SCALE GENOMIC DNA]</scope>
</reference>
<keyword evidence="1" id="KW-1133">Transmembrane helix</keyword>
<sequence>MHSNRYAIRASNVVVWFGLSFLLPIQNKLISVFQARSGQSADGQVCTRDRGVRADFGADSLSTVPPAPLNVKGLRIACFLKI</sequence>
<dbReference type="Proteomes" id="UP000735302">
    <property type="component" value="Unassembled WGS sequence"/>
</dbReference>
<organism evidence="2 3">
    <name type="scientific">Plakobranchus ocellatus</name>
    <dbReference type="NCBI Taxonomy" id="259542"/>
    <lineage>
        <taxon>Eukaryota</taxon>
        <taxon>Metazoa</taxon>
        <taxon>Spiralia</taxon>
        <taxon>Lophotrochozoa</taxon>
        <taxon>Mollusca</taxon>
        <taxon>Gastropoda</taxon>
        <taxon>Heterobranchia</taxon>
        <taxon>Euthyneura</taxon>
        <taxon>Panpulmonata</taxon>
        <taxon>Sacoglossa</taxon>
        <taxon>Placobranchoidea</taxon>
        <taxon>Plakobranchidae</taxon>
        <taxon>Plakobranchus</taxon>
    </lineage>
</organism>